<dbReference type="PANTHER" id="PTHR47135:SF1">
    <property type="entry name" value="FIBRONECTIN TYPE III DOMAIN-CONTAINING PROTEIN 7"/>
    <property type="match status" value="1"/>
</dbReference>
<dbReference type="NCBIfam" id="NF047446">
    <property type="entry name" value="barrel_OmpL47"/>
    <property type="match status" value="1"/>
</dbReference>
<evidence type="ECO:0000313" key="4">
    <source>
        <dbReference type="Proteomes" id="UP000016860"/>
    </source>
</evidence>
<organism evidence="3 4">
    <name type="scientific">Ruminiclostridium papyrosolvens C7</name>
    <dbReference type="NCBI Taxonomy" id="1330534"/>
    <lineage>
        <taxon>Bacteria</taxon>
        <taxon>Bacillati</taxon>
        <taxon>Bacillota</taxon>
        <taxon>Clostridia</taxon>
        <taxon>Eubacteriales</taxon>
        <taxon>Oscillospiraceae</taxon>
        <taxon>Ruminiclostridium</taxon>
    </lineage>
</organism>
<keyword evidence="1" id="KW-0732">Signal</keyword>
<name>U4R4J0_9FIRM</name>
<dbReference type="RefSeq" id="WP_020815009.1">
    <property type="nucleotide sequence ID" value="NZ_ATAY01000024.1"/>
</dbReference>
<feature type="signal peptide" evidence="1">
    <location>
        <begin position="1"/>
        <end position="31"/>
    </location>
</feature>
<dbReference type="Proteomes" id="UP000016860">
    <property type="component" value="Unassembled WGS sequence"/>
</dbReference>
<dbReference type="PROSITE" id="PS50853">
    <property type="entry name" value="FN3"/>
    <property type="match status" value="2"/>
</dbReference>
<dbReference type="Gene3D" id="2.60.40.10">
    <property type="entry name" value="Immunoglobulins"/>
    <property type="match status" value="14"/>
</dbReference>
<feature type="chain" id="PRO_5004653818" evidence="1">
    <location>
        <begin position="32"/>
        <end position="1367"/>
    </location>
</feature>
<dbReference type="PANTHER" id="PTHR47135">
    <property type="entry name" value="FIBRONECTIN TYPE III DOMAIN-CONTAINING PROTEIN 7"/>
    <property type="match status" value="1"/>
</dbReference>
<feature type="domain" description="Fibronectin type-III" evidence="2">
    <location>
        <begin position="39"/>
        <end position="124"/>
    </location>
</feature>
<dbReference type="SMART" id="SM00060">
    <property type="entry name" value="FN3"/>
    <property type="match status" value="14"/>
</dbReference>
<reference evidence="3 4" key="1">
    <citation type="journal article" date="2013" name="Genome Announc.">
        <title>Draft Genome Sequence of the Cellulolytic Bacterium Clostridium papyrosolvens C7 (ATCC 700395).</title>
        <authorList>
            <person name="Zepeda V."/>
            <person name="Dassa B."/>
            <person name="Borovok I."/>
            <person name="Lamed R."/>
            <person name="Bayer E.A."/>
            <person name="Cate J.H."/>
        </authorList>
    </citation>
    <scope>NUCLEOTIDE SEQUENCE [LARGE SCALE GENOMIC DNA]</scope>
    <source>
        <strain evidence="3 4">C7</strain>
    </source>
</reference>
<comment type="caution">
    <text evidence="3">The sequence shown here is derived from an EMBL/GenBank/DDBJ whole genome shotgun (WGS) entry which is preliminary data.</text>
</comment>
<dbReference type="CDD" id="cd00063">
    <property type="entry name" value="FN3"/>
    <property type="match status" value="3"/>
</dbReference>
<evidence type="ECO:0000313" key="3">
    <source>
        <dbReference type="EMBL" id="EPR12777.1"/>
    </source>
</evidence>
<accession>U4R4J0</accession>
<gene>
    <name evidence="3" type="ORF">L323_07240</name>
</gene>
<dbReference type="InterPro" id="IPR013783">
    <property type="entry name" value="Ig-like_fold"/>
</dbReference>
<sequence>MMKKKVGSKFLSLLLVVCCLNLMLLPSGILAASNSSILPPSNLTTQLTSPDDVKVTWNSVYGANGYNIYGISEGQLKQLGTTTSTYFTFNDLPEGTYTYVVSTLSADGESGPCAPASVDIVYPEMQAPDTLTNTFQNINDVTLNWSAAFYAQTYNIYKISADGGRTLLTSTANRTYTLTNVSAGNYTYAVTAVNSLYGESPLSTSLEVNVVFPVIVAPGNLASKIQNGTDVILTWNSATYANSYNVYELIDGQEVLKATANTTTITLANIPAGTHTYVVHSVSSRFGESVEGSRVTATLGDVLMPPPGNFSYTVNNDKDIVLSWASVPNATNYRIYQVINGQKVLKSTVTRTTTTFYNMTAGDYTYEVHSYSTTYGESIEGSTLTVTIKGQTMLPPENLKYSLANQNDITLTWSAAANANSYQVYQVVNGEKQLKKTVSTNSVTFTNMPEGEYHYIVTSVSTLYGESQSGSEVTFSIVFPTMKAPENLTYKIQNVNSVVLSWSASDNANSYKIYEVAGNQKTLKTTVNVLTATIPNVSAGDHTYEVHSVSSRFGESDEGSQISITVKQDMAAPLNLEYSIANGNDITLKWAAADFATSYNVYQVVDGQKALKKSVTTTSVTFTNLPAGEYDFVVTSLSSVFGESSNGSEIKFSLIFPVMSAPTDLTYAIQNVNNVVLTWSAVPYANTYKVYELVGEKEVLVTTASTPTARVTNVTAGDHTYVVHSVSSRFGESSEGSKVSMTIKQEMLAPTDLVFAIANGNDVTLKWTASQYATGYNIYQVVNGERKLVKSVTTTSVTLTNMPAGDYQYVVTSTSTVFGESTSGAEIKLSVVFPTMTAPGNLTYKIQNSNNVVLSWDAVTYANSYKVYELANGQKVLKATVYYATATLSNVLPGDHTYVVSSVSNRFGESLEGSQVSLNISLQMLPPANLEYNIVNGNDITLKWSAAEAANSYNIYQVIDGQKKLIKNVTTTTVTFTNMPAGEYNYEVTSLSRVFGESSGVSEVNFSLVFPIMAAPDNLIQSTVNGNDIVLKWNSSSYATGYNLYQIVNGQKTLVKTLTGNVTTITFANMPSGDYRYQVNSYSTRFGESSEGSTVNFQLIWPIVETPVLTYNIYDVNNITLSWKASNWANEYRVYEINGEERQLLYKGTALSFKIYNLSEAIHTYEVTAYNTRFGESVPSNRITETIIFPDMQAPKATVKVLDATTASISWSFVTYANGYNVYELVDGVPVLLVKNLNNLSYQVNNLSYKDHQFYVTAYSNSFGESEPSNIVTAILVVDTKAPVTTSDAPDNWVNKSPVVVTLSATDNMTGVAKTYYSLNNSDFIEGATITVDKVGVNKISFYSVDKVGNKEEVKTAEVKIDNTTPA</sequence>
<dbReference type="InterPro" id="IPR003961">
    <property type="entry name" value="FN3_dom"/>
</dbReference>
<dbReference type="InterPro" id="IPR036116">
    <property type="entry name" value="FN3_sf"/>
</dbReference>
<dbReference type="Gene3D" id="3.30.1920.20">
    <property type="match status" value="1"/>
</dbReference>
<feature type="non-terminal residue" evidence="3">
    <location>
        <position position="1367"/>
    </location>
</feature>
<evidence type="ECO:0000256" key="1">
    <source>
        <dbReference type="SAM" id="SignalP"/>
    </source>
</evidence>
<proteinExistence type="predicted"/>
<dbReference type="OrthoDB" id="7064788at2"/>
<dbReference type="InterPro" id="IPR058094">
    <property type="entry name" value="Ig-like_OmpL47-like"/>
</dbReference>
<evidence type="ECO:0000259" key="2">
    <source>
        <dbReference type="PROSITE" id="PS50853"/>
    </source>
</evidence>
<dbReference type="STRING" id="1330534.L323_07240"/>
<dbReference type="EMBL" id="ATAY01000024">
    <property type="protein sequence ID" value="EPR12777.1"/>
    <property type="molecule type" value="Genomic_DNA"/>
</dbReference>
<feature type="domain" description="Fibronectin type-III" evidence="2">
    <location>
        <begin position="395"/>
        <end position="481"/>
    </location>
</feature>
<dbReference type="SUPFAM" id="SSF49265">
    <property type="entry name" value="Fibronectin type III"/>
    <property type="match status" value="8"/>
</dbReference>
<protein>
    <submittedName>
        <fullName evidence="3">Fibronectin</fullName>
    </submittedName>
</protein>